<reference evidence="8" key="1">
    <citation type="submission" date="2018-07" db="EMBL/GenBank/DDBJ databases">
        <authorList>
            <person name="Safronova V.I."/>
            <person name="Chirak E.R."/>
            <person name="Sazanova A.L."/>
        </authorList>
    </citation>
    <scope>NUCLEOTIDE SEQUENCE [LARGE SCALE GENOMIC DNA]</scope>
    <source>
        <strain evidence="8">RCAM04685</strain>
    </source>
</reference>
<dbReference type="RefSeq" id="WP_114829905.1">
    <property type="nucleotide sequence ID" value="NZ_QQTO01000007.1"/>
</dbReference>
<accession>A0A370L4S8</accession>
<feature type="transmembrane region" description="Helical" evidence="5">
    <location>
        <begin position="71"/>
        <end position="94"/>
    </location>
</feature>
<dbReference type="GO" id="GO:0046872">
    <property type="term" value="F:metal ion binding"/>
    <property type="evidence" value="ECO:0007669"/>
    <property type="project" value="UniProtKB-KW"/>
</dbReference>
<gene>
    <name evidence="7" type="ORF">DWE98_14040</name>
</gene>
<dbReference type="Gene3D" id="3.60.21.10">
    <property type="match status" value="1"/>
</dbReference>
<comment type="caution">
    <text evidence="7">The sequence shown here is derived from an EMBL/GenBank/DDBJ whole genome shotgun (WGS) entry which is preliminary data.</text>
</comment>
<dbReference type="EMBL" id="QQTP01000007">
    <property type="protein sequence ID" value="RDJ24043.1"/>
    <property type="molecule type" value="Genomic_DNA"/>
</dbReference>
<keyword evidence="5" id="KW-0472">Membrane</keyword>
<keyword evidence="8" id="KW-1185">Reference proteome</keyword>
<evidence type="ECO:0000313" key="7">
    <source>
        <dbReference type="EMBL" id="RDJ24043.1"/>
    </source>
</evidence>
<dbReference type="InterPro" id="IPR050884">
    <property type="entry name" value="CNP_phosphodiesterase-III"/>
</dbReference>
<dbReference type="InterPro" id="IPR029052">
    <property type="entry name" value="Metallo-depent_PP-like"/>
</dbReference>
<dbReference type="Gene3D" id="3.30.750.180">
    <property type="entry name" value="GpdQ, beta-strand dimerisation domain"/>
    <property type="match status" value="1"/>
</dbReference>
<evidence type="ECO:0000256" key="2">
    <source>
        <dbReference type="ARBA" id="ARBA00022801"/>
    </source>
</evidence>
<dbReference type="Pfam" id="PF00149">
    <property type="entry name" value="Metallophos"/>
    <property type="match status" value="1"/>
</dbReference>
<feature type="transmembrane region" description="Helical" evidence="5">
    <location>
        <begin position="39"/>
        <end position="65"/>
    </location>
</feature>
<keyword evidence="5" id="KW-0812">Transmembrane</keyword>
<dbReference type="InterPro" id="IPR042281">
    <property type="entry name" value="GpdQ_beta-strand"/>
</dbReference>
<dbReference type="SUPFAM" id="SSF56300">
    <property type="entry name" value="Metallo-dependent phosphatases"/>
    <property type="match status" value="1"/>
</dbReference>
<keyword evidence="1" id="KW-0479">Metal-binding</keyword>
<feature type="transmembrane region" description="Helical" evidence="5">
    <location>
        <begin position="188"/>
        <end position="212"/>
    </location>
</feature>
<keyword evidence="3" id="KW-0408">Iron</keyword>
<evidence type="ECO:0000256" key="3">
    <source>
        <dbReference type="ARBA" id="ARBA00023004"/>
    </source>
</evidence>
<evidence type="ECO:0000256" key="5">
    <source>
        <dbReference type="SAM" id="Phobius"/>
    </source>
</evidence>
<dbReference type="GO" id="GO:0016787">
    <property type="term" value="F:hydrolase activity"/>
    <property type="evidence" value="ECO:0007669"/>
    <property type="project" value="UniProtKB-KW"/>
</dbReference>
<dbReference type="Proteomes" id="UP000255207">
    <property type="component" value="Unassembled WGS sequence"/>
</dbReference>
<dbReference type="OrthoDB" id="7235496at2"/>
<dbReference type="PANTHER" id="PTHR42988">
    <property type="entry name" value="PHOSPHOHYDROLASE"/>
    <property type="match status" value="1"/>
</dbReference>
<protein>
    <submittedName>
        <fullName evidence="7">Metallophosphoesterase</fullName>
    </submittedName>
</protein>
<dbReference type="PANTHER" id="PTHR42988:SF2">
    <property type="entry name" value="CYCLIC NUCLEOTIDE PHOSPHODIESTERASE CBUA0032-RELATED"/>
    <property type="match status" value="1"/>
</dbReference>
<organism evidence="7 8">
    <name type="scientific">Bosea caraganae</name>
    <dbReference type="NCBI Taxonomy" id="2763117"/>
    <lineage>
        <taxon>Bacteria</taxon>
        <taxon>Pseudomonadati</taxon>
        <taxon>Pseudomonadota</taxon>
        <taxon>Alphaproteobacteria</taxon>
        <taxon>Hyphomicrobiales</taxon>
        <taxon>Boseaceae</taxon>
        <taxon>Bosea</taxon>
    </lineage>
</organism>
<evidence type="ECO:0000259" key="6">
    <source>
        <dbReference type="Pfam" id="PF00149"/>
    </source>
</evidence>
<feature type="transmembrane region" description="Helical" evidence="5">
    <location>
        <begin position="147"/>
        <end position="168"/>
    </location>
</feature>
<comment type="similarity">
    <text evidence="4">Belongs to the cyclic nucleotide phosphodiesterase class-III family.</text>
</comment>
<keyword evidence="5" id="KW-1133">Transmembrane helix</keyword>
<dbReference type="InterPro" id="IPR004843">
    <property type="entry name" value="Calcineurin-like_PHP"/>
</dbReference>
<feature type="domain" description="Calcineurin-like phosphoesterase" evidence="6">
    <location>
        <begin position="236"/>
        <end position="518"/>
    </location>
</feature>
<evidence type="ECO:0000313" key="8">
    <source>
        <dbReference type="Proteomes" id="UP000255207"/>
    </source>
</evidence>
<dbReference type="AlphaFoldDB" id="A0A370L4S8"/>
<proteinExistence type="inferred from homology"/>
<evidence type="ECO:0000256" key="1">
    <source>
        <dbReference type="ARBA" id="ARBA00022723"/>
    </source>
</evidence>
<sequence>MIIEPRAGDAEDDASSTKKRSLLAIAGSLLGEINLPKLALAWIILAGLPGLLLGLAPLVVTAWFASVSDRITALASIGPLLILALVAALGWYGVRPLFRAAERSFWSLNSLMVQPGYALCREGLRHLAERFLASEASEDKRARLRAATAFGAGLGACAAAAGLAALVWPSTRWSGEFADLAQPLRLVVPALANTVVLMAGYFAIASLAWGVADASMDQPRDLAAFDEVPPSAARWRVAHLSDIHVVGERYGFRIESGRAGPRGNERLAQVLETLGQIHAKDPLDLVLITGDMTDAGRSAEWAEFLDALARHPALSERTFILPGNHDVNIVDRANPARLELPTSPGKRLRQMRTLSTMAAVQGERVRVLDQSRTQLGGTLSEALEPYRRTIASFADAGTLRLSAGLANIWADVFPMVLPPADEDGLGVVLLNSNAETHFSFTNALGLVAEEDMQAMLAILRQFPKARWIIALHHHPVEYPRRAKAFSERIGTALINGSRFVRQLKPLGHRLVAMHGHRHIDWIGRCGPLKIVSAPSPVMEATDDQPTSFYIHTLAAAPDGGLALLAPQRIDIAPEPAADLTS</sequence>
<name>A0A370L4S8_9HYPH</name>
<keyword evidence="2" id="KW-0378">Hydrolase</keyword>
<evidence type="ECO:0000256" key="4">
    <source>
        <dbReference type="ARBA" id="ARBA00025742"/>
    </source>
</evidence>